<accession>A0AA40D1P1</accession>
<dbReference type="Proteomes" id="UP001175001">
    <property type="component" value="Unassembled WGS sequence"/>
</dbReference>
<keyword evidence="2" id="KW-1185">Reference proteome</keyword>
<name>A0AA40D1P1_9PEZI</name>
<dbReference type="EMBL" id="JAUJDW010000017">
    <property type="protein sequence ID" value="KAK0658537.1"/>
    <property type="molecule type" value="Genomic_DNA"/>
</dbReference>
<evidence type="ECO:0000313" key="1">
    <source>
        <dbReference type="EMBL" id="KAK0658537.1"/>
    </source>
</evidence>
<gene>
    <name evidence="1" type="ORF">DIS24_g4562</name>
</gene>
<dbReference type="AlphaFoldDB" id="A0AA40D1P1"/>
<reference evidence="1" key="1">
    <citation type="submission" date="2023-06" db="EMBL/GenBank/DDBJ databases">
        <title>Multi-omics analyses reveal the molecular pathogenesis toolkit of Lasiodiplodia hormozganensis, a cross-kingdom pathogen.</title>
        <authorList>
            <person name="Felix C."/>
            <person name="Meneses R."/>
            <person name="Goncalves M.F.M."/>
            <person name="Tilleman L."/>
            <person name="Duarte A.S."/>
            <person name="Jorrin-Novo J.V."/>
            <person name="Van De Peer Y."/>
            <person name="Deforce D."/>
            <person name="Van Nieuwerburgh F."/>
            <person name="Esteves A.C."/>
            <person name="Alves A."/>
        </authorList>
    </citation>
    <scope>NUCLEOTIDE SEQUENCE</scope>
    <source>
        <strain evidence="1">CBS 339.90</strain>
    </source>
</reference>
<evidence type="ECO:0000313" key="2">
    <source>
        <dbReference type="Proteomes" id="UP001175001"/>
    </source>
</evidence>
<organism evidence="1 2">
    <name type="scientific">Lasiodiplodia hormozganensis</name>
    <dbReference type="NCBI Taxonomy" id="869390"/>
    <lineage>
        <taxon>Eukaryota</taxon>
        <taxon>Fungi</taxon>
        <taxon>Dikarya</taxon>
        <taxon>Ascomycota</taxon>
        <taxon>Pezizomycotina</taxon>
        <taxon>Dothideomycetes</taxon>
        <taxon>Dothideomycetes incertae sedis</taxon>
        <taxon>Botryosphaeriales</taxon>
        <taxon>Botryosphaeriaceae</taxon>
        <taxon>Lasiodiplodia</taxon>
    </lineage>
</organism>
<proteinExistence type="predicted"/>
<comment type="caution">
    <text evidence="1">The sequence shown here is derived from an EMBL/GenBank/DDBJ whole genome shotgun (WGS) entry which is preliminary data.</text>
</comment>
<sequence length="249" mass="28358">MPAQYKAPISRDTIVDVVEKNGNGLNKRTSKLGDELEHRDDDHLRLIFADPQIPHKDLKSLENLLPWGFRKMIGRTAGGGTGCCTSLANGRVEHVSWFFFLWQVLEGVESTSRGPRPCTRWSYIDVLISWNSETNVTMILYLGDLGKMTSSLRSKLEAAVRSGEVWRDPYAWHRLIIDEVDEIYNGRVWALQEFIGRVESDRSPDFYDFDLMHDIGRLLIQSNEVLESATASRTRSILLSTSLHSEMVS</sequence>
<protein>
    <submittedName>
        <fullName evidence="1">Uncharacterized protein</fullName>
    </submittedName>
</protein>